<dbReference type="Gene3D" id="3.60.21.10">
    <property type="match status" value="1"/>
</dbReference>
<protein>
    <submittedName>
        <fullName evidence="2">Metallophosphoesterase</fullName>
    </submittedName>
</protein>
<dbReference type="PANTHER" id="PTHR39323:SF1">
    <property type="entry name" value="BLR1149 PROTEIN"/>
    <property type="match status" value="1"/>
</dbReference>
<name>A0ABD5V931_9EURY</name>
<gene>
    <name evidence="2" type="ORF">ACFQGH_12785</name>
</gene>
<dbReference type="SUPFAM" id="SSF56300">
    <property type="entry name" value="Metallo-dependent phosphatases"/>
    <property type="match status" value="1"/>
</dbReference>
<dbReference type="EMBL" id="JBHSXQ010000004">
    <property type="protein sequence ID" value="MFC6906067.1"/>
    <property type="molecule type" value="Genomic_DNA"/>
</dbReference>
<dbReference type="InterPro" id="IPR004843">
    <property type="entry name" value="Calcineurin-like_PHP"/>
</dbReference>
<comment type="caution">
    <text evidence="2">The sequence shown here is derived from an EMBL/GenBank/DDBJ whole genome shotgun (WGS) entry which is preliminary data.</text>
</comment>
<feature type="domain" description="Calcineurin-like phosphoesterase" evidence="1">
    <location>
        <begin position="20"/>
        <end position="104"/>
    </location>
</feature>
<sequence>MFEDCVFRDRAAYFPAEETLVLADVHLGKDRASSVELPLGEREDVLERLGALLSEFEPEEVVVAGDLLHSFDHLPYGVEESLRAFERRVAEAGARLVVTRGNHDTMLDSLLDGTVSTHRVGEVLACHGHERAGSAEGYVLGHVHPAITIEGRKRPCYLLGPAAGGGRALVLPAFTRLAAGVDVSRAEALRSPLLGPPGAFRPVVRDEDGDETLEFPPLSELRAYL</sequence>
<dbReference type="PANTHER" id="PTHR39323">
    <property type="entry name" value="BLR1149 PROTEIN"/>
    <property type="match status" value="1"/>
</dbReference>
<dbReference type="CDD" id="cd07391">
    <property type="entry name" value="MPP_PF1019"/>
    <property type="match status" value="1"/>
</dbReference>
<dbReference type="InterPro" id="IPR029052">
    <property type="entry name" value="Metallo-depent_PP-like"/>
</dbReference>
<keyword evidence="3" id="KW-1185">Reference proteome</keyword>
<accession>A0ABD5V931</accession>
<organism evidence="2 3">
    <name type="scientific">Halalkalicoccus tibetensis</name>
    <dbReference type="NCBI Taxonomy" id="175632"/>
    <lineage>
        <taxon>Archaea</taxon>
        <taxon>Methanobacteriati</taxon>
        <taxon>Methanobacteriota</taxon>
        <taxon>Stenosarchaea group</taxon>
        <taxon>Halobacteria</taxon>
        <taxon>Halobacteriales</taxon>
        <taxon>Halococcaceae</taxon>
        <taxon>Halalkalicoccus</taxon>
    </lineage>
</organism>
<dbReference type="InterPro" id="IPR024173">
    <property type="entry name" value="Pesterase_MJ0037-like"/>
</dbReference>
<reference evidence="2 3" key="1">
    <citation type="journal article" date="2019" name="Int. J. Syst. Evol. Microbiol.">
        <title>The Global Catalogue of Microorganisms (GCM) 10K type strain sequencing project: providing services to taxonomists for standard genome sequencing and annotation.</title>
        <authorList>
            <consortium name="The Broad Institute Genomics Platform"/>
            <consortium name="The Broad Institute Genome Sequencing Center for Infectious Disease"/>
            <person name="Wu L."/>
            <person name="Ma J."/>
        </authorList>
    </citation>
    <scope>NUCLEOTIDE SEQUENCE [LARGE SCALE GENOMIC DNA]</scope>
    <source>
        <strain evidence="2 3">CGMCC 1.3240</strain>
    </source>
</reference>
<dbReference type="PIRSF" id="PIRSF000887">
    <property type="entry name" value="Pesterase_MJ0037"/>
    <property type="match status" value="1"/>
</dbReference>
<evidence type="ECO:0000259" key="1">
    <source>
        <dbReference type="Pfam" id="PF00149"/>
    </source>
</evidence>
<dbReference type="Proteomes" id="UP001596312">
    <property type="component" value="Unassembled WGS sequence"/>
</dbReference>
<proteinExistence type="predicted"/>
<evidence type="ECO:0000313" key="3">
    <source>
        <dbReference type="Proteomes" id="UP001596312"/>
    </source>
</evidence>
<dbReference type="AlphaFoldDB" id="A0ABD5V931"/>
<dbReference type="RefSeq" id="WP_340604616.1">
    <property type="nucleotide sequence ID" value="NZ_JBBMXV010000004.1"/>
</dbReference>
<dbReference type="Pfam" id="PF00149">
    <property type="entry name" value="Metallophos"/>
    <property type="match status" value="1"/>
</dbReference>
<evidence type="ECO:0000313" key="2">
    <source>
        <dbReference type="EMBL" id="MFC6906067.1"/>
    </source>
</evidence>